<proteinExistence type="predicted"/>
<dbReference type="RefSeq" id="WP_016646054.1">
    <property type="nucleotide sequence ID" value="NZ_CACRSK010000006.1"/>
</dbReference>
<protein>
    <submittedName>
        <fullName evidence="1">Uncharacterized protein</fullName>
    </submittedName>
</protein>
<dbReference type="AlphaFoldDB" id="A0A6N2TC12"/>
<organism evidence="1">
    <name type="scientific">Campylobacter ureolyticus</name>
    <dbReference type="NCBI Taxonomy" id="827"/>
    <lineage>
        <taxon>Bacteria</taxon>
        <taxon>Pseudomonadati</taxon>
        <taxon>Campylobacterota</taxon>
        <taxon>Epsilonproteobacteria</taxon>
        <taxon>Campylobacterales</taxon>
        <taxon>Campylobacteraceae</taxon>
        <taxon>Campylobacter</taxon>
    </lineage>
</organism>
<name>A0A6N2TC12_9BACT</name>
<accession>A0A6N2TC12</accession>
<reference evidence="1" key="1">
    <citation type="submission" date="2019-11" db="EMBL/GenBank/DDBJ databases">
        <authorList>
            <person name="Feng L."/>
        </authorList>
    </citation>
    <scope>NUCLEOTIDE SEQUENCE</scope>
    <source>
        <strain evidence="1">CUreolyticusLFYP111</strain>
    </source>
</reference>
<evidence type="ECO:0000313" key="1">
    <source>
        <dbReference type="EMBL" id="VYT02303.1"/>
    </source>
</evidence>
<dbReference type="EMBL" id="CACRSK010000006">
    <property type="protein sequence ID" value="VYT02303.1"/>
    <property type="molecule type" value="Genomic_DNA"/>
</dbReference>
<gene>
    <name evidence="1" type="ORF">CULFYP111_01272</name>
</gene>
<sequence>MFLSIFERKNLTGASRLLLHAQNLEFEFLEENFKFESKADFEKEILNAVKN</sequence>